<evidence type="ECO:0000313" key="3">
    <source>
        <dbReference type="Proteomes" id="UP000003824"/>
    </source>
</evidence>
<feature type="domain" description="HNH" evidence="1">
    <location>
        <begin position="178"/>
        <end position="231"/>
    </location>
</feature>
<organism evidence="2 3">
    <name type="scientific">Streptomyces viridosporus (strain ATCC 14672 / DSM 40746 / JCM 4963 / KCTC 9882 / NRRL B-12104 / FH 1290)</name>
    <name type="common">Streptomyces ghanaensis</name>
    <dbReference type="NCBI Taxonomy" id="566461"/>
    <lineage>
        <taxon>Bacteria</taxon>
        <taxon>Bacillati</taxon>
        <taxon>Actinomycetota</taxon>
        <taxon>Actinomycetes</taxon>
        <taxon>Kitasatosporales</taxon>
        <taxon>Streptomycetaceae</taxon>
        <taxon>Streptomyces</taxon>
    </lineage>
</organism>
<evidence type="ECO:0000313" key="2">
    <source>
        <dbReference type="EMBL" id="EFE65769.2"/>
    </source>
</evidence>
<dbReference type="InterPro" id="IPR002711">
    <property type="entry name" value="HNH"/>
</dbReference>
<sequence>MPTTRECLGCGTDISDRHGNARYCRECYEAQEKQHQANRARPALCPQCGAAFSAKTGREKYCTLRCSGLAARARQLGQPWTAICVVCASAFSAADTRMITCSVRCRIYHRRHPEYVDVERQCEVCARGIPRDTHRAAIYCSERCRRLIGKHLRRNRAAQAPAEPVRLRDVFERDGWICHICSLPVDRELNGHHPMMASLDHIIPISDPEYPGHVWANLALAHLICNTSKCNRATQKDRDLYERLRAIKR</sequence>
<dbReference type="Proteomes" id="UP000003824">
    <property type="component" value="Unassembled WGS sequence"/>
</dbReference>
<accession>D6A4C9</accession>
<gene>
    <name evidence="2" type="ORF">SSFG_01023</name>
</gene>
<proteinExistence type="predicted"/>
<dbReference type="eggNOG" id="COG1403">
    <property type="taxonomic scope" value="Bacteria"/>
</dbReference>
<name>D6A4C9_STRV1</name>
<dbReference type="Pfam" id="PF01844">
    <property type="entry name" value="HNH"/>
    <property type="match status" value="1"/>
</dbReference>
<dbReference type="GO" id="GO:0008270">
    <property type="term" value="F:zinc ion binding"/>
    <property type="evidence" value="ECO:0007669"/>
    <property type="project" value="InterPro"/>
</dbReference>
<dbReference type="AlphaFoldDB" id="D6A4C9"/>
<protein>
    <submittedName>
        <fullName evidence="2">Gp100</fullName>
    </submittedName>
</protein>
<dbReference type="GO" id="GO:0003676">
    <property type="term" value="F:nucleic acid binding"/>
    <property type="evidence" value="ECO:0007669"/>
    <property type="project" value="InterPro"/>
</dbReference>
<dbReference type="GO" id="GO:0004519">
    <property type="term" value="F:endonuclease activity"/>
    <property type="evidence" value="ECO:0007669"/>
    <property type="project" value="InterPro"/>
</dbReference>
<dbReference type="EMBL" id="DS999641">
    <property type="protein sequence ID" value="EFE65769.2"/>
    <property type="molecule type" value="Genomic_DNA"/>
</dbReference>
<reference evidence="3" key="1">
    <citation type="submission" date="2008-12" db="EMBL/GenBank/DDBJ databases">
        <title>Annotation of Streptomyces ghanaensis ATCC 14672.</title>
        <authorList>
            <consortium name="The Broad Institute Genome Sequencing Platform"/>
            <consortium name="Broad Institute Microbial Sequencing Center"/>
            <person name="Fischbach M."/>
            <person name="Ward D."/>
            <person name="Young S."/>
            <person name="Kodira C.D."/>
            <person name="Zeng Q."/>
            <person name="Koehrsen M."/>
            <person name="Godfrey P."/>
            <person name="Alvarado L."/>
            <person name="Berlin A.M."/>
            <person name="Borenstein D."/>
            <person name="Chen Z."/>
            <person name="Engels R."/>
            <person name="Freedman E."/>
            <person name="Gellesch M."/>
            <person name="Goldberg J."/>
            <person name="Griggs A."/>
            <person name="Gujja S."/>
            <person name="Heiman D.I."/>
            <person name="Hepburn T.A."/>
            <person name="Howarth C."/>
            <person name="Jen D."/>
            <person name="Larson L."/>
            <person name="Lewis B."/>
            <person name="Mehta T."/>
            <person name="Park D."/>
            <person name="Pearson M."/>
            <person name="Roberts A."/>
            <person name="Saif S."/>
            <person name="Shea T.D."/>
            <person name="Shenoy N."/>
            <person name="Sisk P."/>
            <person name="Stolte C."/>
            <person name="Sykes S.N."/>
            <person name="Walk T."/>
            <person name="White J."/>
            <person name="Yandava C."/>
            <person name="Straight P."/>
            <person name="Clardy J."/>
            <person name="Hung D."/>
            <person name="Kolter R."/>
            <person name="Mekalanos J."/>
            <person name="Walker S."/>
            <person name="Walsh C.T."/>
            <person name="Wieland B.L.C."/>
            <person name="Ilzarbe M."/>
            <person name="Galagan J."/>
            <person name="Nusbaum C."/>
            <person name="Birren B."/>
        </authorList>
    </citation>
    <scope>NUCLEOTIDE SEQUENCE [LARGE SCALE GENOMIC DNA]</scope>
    <source>
        <strain evidence="3">ATCC 14672 / DSM 40746 / JCM 4963 / KCTC 9882 / NRRL B-12104 / FH 1290</strain>
    </source>
</reference>
<evidence type="ECO:0000259" key="1">
    <source>
        <dbReference type="Pfam" id="PF01844"/>
    </source>
</evidence>
<dbReference type="Gene3D" id="1.10.30.50">
    <property type="match status" value="1"/>
</dbReference>